<name>A0A2M8WVT2_9MICO</name>
<dbReference type="InterPro" id="IPR025323">
    <property type="entry name" value="DUF4229"/>
</dbReference>
<evidence type="ECO:0000256" key="1">
    <source>
        <dbReference type="SAM" id="Phobius"/>
    </source>
</evidence>
<accession>A0A2M8WVT2</accession>
<reference evidence="2 3" key="1">
    <citation type="submission" date="2017-11" db="EMBL/GenBank/DDBJ databases">
        <title>Genomic Encyclopedia of Archaeal and Bacterial Type Strains, Phase II (KMG-II): From Individual Species to Whole Genera.</title>
        <authorList>
            <person name="Goeker M."/>
        </authorList>
    </citation>
    <scope>NUCLEOTIDE SEQUENCE [LARGE SCALE GENOMIC DNA]</scope>
    <source>
        <strain evidence="2 3">DSM 22413</strain>
    </source>
</reference>
<dbReference type="AlphaFoldDB" id="A0A2M8WVT2"/>
<keyword evidence="1" id="KW-0472">Membrane</keyword>
<dbReference type="Pfam" id="PF14012">
    <property type="entry name" value="DUF4229"/>
    <property type="match status" value="1"/>
</dbReference>
<comment type="caution">
    <text evidence="2">The sequence shown here is derived from an EMBL/GenBank/DDBJ whole genome shotgun (WGS) entry which is preliminary data.</text>
</comment>
<organism evidence="2 3">
    <name type="scientific">Luteimicrobium subarcticum</name>
    <dbReference type="NCBI Taxonomy" id="620910"/>
    <lineage>
        <taxon>Bacteria</taxon>
        <taxon>Bacillati</taxon>
        <taxon>Actinomycetota</taxon>
        <taxon>Actinomycetes</taxon>
        <taxon>Micrococcales</taxon>
        <taxon>Luteimicrobium</taxon>
    </lineage>
</organism>
<protein>
    <submittedName>
        <fullName evidence="2">Uncharacterized protein DUF4229</fullName>
    </submittedName>
</protein>
<keyword evidence="1" id="KW-0812">Transmembrane</keyword>
<gene>
    <name evidence="2" type="ORF">CLV34_0865</name>
</gene>
<keyword evidence="3" id="KW-1185">Reference proteome</keyword>
<sequence>MLYSAIRLVLLVVIWVVLLAFHVSGLLAFAIAVVLALLISYLAFRGPRDRAARYVQERAQRRGAGERRISASIDEDDAAEDAIVDAQRHDVPGADTDDAPGRPA</sequence>
<evidence type="ECO:0000313" key="2">
    <source>
        <dbReference type="EMBL" id="PJI95013.1"/>
    </source>
</evidence>
<dbReference type="Proteomes" id="UP000231586">
    <property type="component" value="Unassembled WGS sequence"/>
</dbReference>
<keyword evidence="1" id="KW-1133">Transmembrane helix</keyword>
<dbReference type="EMBL" id="PGTZ01000006">
    <property type="protein sequence ID" value="PJI95013.1"/>
    <property type="molecule type" value="Genomic_DNA"/>
</dbReference>
<proteinExistence type="predicted"/>
<feature type="transmembrane region" description="Helical" evidence="1">
    <location>
        <begin position="12"/>
        <end position="44"/>
    </location>
</feature>
<evidence type="ECO:0000313" key="3">
    <source>
        <dbReference type="Proteomes" id="UP000231586"/>
    </source>
</evidence>